<proteinExistence type="predicted"/>
<dbReference type="KEGG" id="vg:55603499"/>
<protein>
    <submittedName>
        <fullName evidence="1">Uncharacterized protein</fullName>
    </submittedName>
</protein>
<sequence length="128" mass="13982">MNKITAIDVTNKAIELKNGSVSFMTSKVDYISIAKNGTCTLLCRSGQSYSLNDSVKSVLNWLKETGINAGGSFDFKLTAVNPIWSYKGLRLGHVYTAKIDCNGVAIFEDGKQIAIDVNLNLINYKVVL</sequence>
<evidence type="ECO:0000313" key="2">
    <source>
        <dbReference type="Proteomes" id="UP000479051"/>
    </source>
</evidence>
<accession>A0A679FGB5</accession>
<evidence type="ECO:0000313" key="1">
    <source>
        <dbReference type="EMBL" id="BBU72711.1"/>
    </source>
</evidence>
<dbReference type="RefSeq" id="YP_009833444.1">
    <property type="nucleotide sequence ID" value="NC_048664.1"/>
</dbReference>
<dbReference type="Proteomes" id="UP000479051">
    <property type="component" value="Segment"/>
</dbReference>
<dbReference type="GeneID" id="55603499"/>
<name>A0A679FGB5_9CAUD</name>
<keyword evidence="2" id="KW-1185">Reference proteome</keyword>
<organism evidence="1 2">
    <name type="scientific">Cronobacter phage vB_CsaP_009</name>
    <dbReference type="NCBI Taxonomy" id="2699738"/>
    <lineage>
        <taxon>Viruses</taxon>
        <taxon>Duplodnaviria</taxon>
        <taxon>Heunggongvirae</taxon>
        <taxon>Uroviricota</taxon>
        <taxon>Caudoviricetes</taxon>
        <taxon>Grimontviridae</taxon>
        <taxon>Privateervirus</taxon>
        <taxon>Privateervirus pv009</taxon>
    </lineage>
</organism>
<dbReference type="EMBL" id="LC519601">
    <property type="protein sequence ID" value="BBU72711.1"/>
    <property type="molecule type" value="Genomic_DNA"/>
</dbReference>
<reference evidence="1 2" key="1">
    <citation type="submission" date="2020-01" db="EMBL/GenBank/DDBJ databases">
        <title>Isolation, characterization and genomic analysis of a lytic bacteriophage vB_CsaP_009 infecting Cronobacter.</title>
        <authorList>
            <person name="Soleimani-Delfan A."/>
            <person name="Shahin K."/>
            <person name="Barazandeh M."/>
            <person name="Komijani M."/>
        </authorList>
    </citation>
    <scope>NUCLEOTIDE SEQUENCE [LARGE SCALE GENOMIC DNA]</scope>
</reference>